<gene>
    <name evidence="3" type="ORF">TH4_07345</name>
</gene>
<dbReference type="PIRSF" id="PIRSF006221">
    <property type="entry name" value="Ketosamine-3-kinase"/>
    <property type="match status" value="1"/>
</dbReference>
<dbReference type="Proteomes" id="UP000094009">
    <property type="component" value="Unassembled WGS sequence"/>
</dbReference>
<sequence>MDKRALADFIKRYTGASVRSVAPLSGGCVADVMRADLDDGRQLVIKHSTTNDAENDAGLLIEAEMLRYFKTHSPIPCPEVIHADANCLVMTFIANDNRMTGRVQRDLAEQLASQHQVTSETFGLGFDTLIGGLAQPNTPEESWITFFAEHRLRHMAQHAHREGKLPGSMAARVDRLIDRLGDLLPDQSTAALLHGDLWGGNILCQSDRLAGLIDPAIYYGDREIELAFGTLFGDLTPEFFARYDEILPIEPGFFEERRDLYNLYPLLVHVRLFGGHYVGSVDHILARFRH</sequence>
<reference evidence="3 4" key="1">
    <citation type="submission" date="2014-07" db="EMBL/GenBank/DDBJ databases">
        <title>Draft genome sequence of Thalassospira tepidiphila 1-1B.</title>
        <authorList>
            <person name="Lai Q."/>
            <person name="Shao Z."/>
        </authorList>
    </citation>
    <scope>NUCLEOTIDE SEQUENCE [LARGE SCALE GENOMIC DNA]</scope>
    <source>
        <strain evidence="3 4">MCCC 1A03514</strain>
    </source>
</reference>
<evidence type="ECO:0000313" key="3">
    <source>
        <dbReference type="EMBL" id="OAZ11328.1"/>
    </source>
</evidence>
<evidence type="ECO:0000313" key="4">
    <source>
        <dbReference type="Proteomes" id="UP000094009"/>
    </source>
</evidence>
<dbReference type="InterPro" id="IPR011009">
    <property type="entry name" value="Kinase-like_dom_sf"/>
</dbReference>
<keyword evidence="2 3" id="KW-0418">Kinase</keyword>
<proteinExistence type="inferred from homology"/>
<keyword evidence="2" id="KW-0808">Transferase</keyword>
<dbReference type="PANTHER" id="PTHR12149">
    <property type="entry name" value="FRUCTOSAMINE 3 KINASE-RELATED PROTEIN"/>
    <property type="match status" value="1"/>
</dbReference>
<dbReference type="Gene3D" id="3.30.200.20">
    <property type="entry name" value="Phosphorylase Kinase, domain 1"/>
    <property type="match status" value="1"/>
</dbReference>
<dbReference type="Pfam" id="PF03881">
    <property type="entry name" value="Fructosamin_kin"/>
    <property type="match status" value="1"/>
</dbReference>
<dbReference type="InterPro" id="IPR016477">
    <property type="entry name" value="Fructo-/Ketosamine-3-kinase"/>
</dbReference>
<accession>A0A853L554</accession>
<dbReference type="AlphaFoldDB" id="A0A853L554"/>
<comment type="caution">
    <text evidence="3">The sequence shown here is derived from an EMBL/GenBank/DDBJ whole genome shotgun (WGS) entry which is preliminary data.</text>
</comment>
<dbReference type="Gene3D" id="3.90.1200.10">
    <property type="match status" value="1"/>
</dbReference>
<dbReference type="EMBL" id="JPVZ01000002">
    <property type="protein sequence ID" value="OAZ11328.1"/>
    <property type="molecule type" value="Genomic_DNA"/>
</dbReference>
<dbReference type="GO" id="GO:0016301">
    <property type="term" value="F:kinase activity"/>
    <property type="evidence" value="ECO:0007669"/>
    <property type="project" value="UniProtKB-UniRule"/>
</dbReference>
<dbReference type="RefSeq" id="WP_064780440.1">
    <property type="nucleotide sequence ID" value="NZ_JPVZ01000002.1"/>
</dbReference>
<dbReference type="SUPFAM" id="SSF56112">
    <property type="entry name" value="Protein kinase-like (PK-like)"/>
    <property type="match status" value="1"/>
</dbReference>
<name>A0A853L554_9PROT</name>
<protein>
    <submittedName>
        <fullName evidence="3">Fructosamine kinase</fullName>
    </submittedName>
</protein>
<comment type="similarity">
    <text evidence="1 2">Belongs to the fructosamine kinase family.</text>
</comment>
<evidence type="ECO:0000256" key="1">
    <source>
        <dbReference type="ARBA" id="ARBA00009460"/>
    </source>
</evidence>
<organism evidence="3 4">
    <name type="scientific">Thalassospira tepidiphila MCCC 1A03514</name>
    <dbReference type="NCBI Taxonomy" id="1177930"/>
    <lineage>
        <taxon>Bacteria</taxon>
        <taxon>Pseudomonadati</taxon>
        <taxon>Pseudomonadota</taxon>
        <taxon>Alphaproteobacteria</taxon>
        <taxon>Rhodospirillales</taxon>
        <taxon>Thalassospiraceae</taxon>
        <taxon>Thalassospira</taxon>
    </lineage>
</organism>
<evidence type="ECO:0000256" key="2">
    <source>
        <dbReference type="PIRNR" id="PIRNR006221"/>
    </source>
</evidence>
<dbReference type="PANTHER" id="PTHR12149:SF8">
    <property type="entry name" value="PROTEIN-RIBULOSAMINE 3-KINASE"/>
    <property type="match status" value="1"/>
</dbReference>